<dbReference type="Pfam" id="PF00772">
    <property type="entry name" value="DnaB"/>
    <property type="match status" value="1"/>
</dbReference>
<evidence type="ECO:0000256" key="10">
    <source>
        <dbReference type="ARBA" id="ARBA00044932"/>
    </source>
</evidence>
<dbReference type="GO" id="GO:0003677">
    <property type="term" value="F:DNA binding"/>
    <property type="evidence" value="ECO:0007669"/>
    <property type="project" value="UniProtKB-UniRule"/>
</dbReference>
<dbReference type="AlphaFoldDB" id="A0A4R2ENW6"/>
<dbReference type="SUPFAM" id="SSF52540">
    <property type="entry name" value="P-loop containing nucleoside triphosphate hydrolases"/>
    <property type="match status" value="1"/>
</dbReference>
<comment type="caution">
    <text evidence="15">The sequence shown here is derived from an EMBL/GenBank/DDBJ whole genome shotgun (WGS) entry which is preliminary data.</text>
</comment>
<keyword evidence="2 13" id="KW-0639">Primosome</keyword>
<dbReference type="RefSeq" id="WP_131838749.1">
    <property type="nucleotide sequence ID" value="NZ_SLWB01000004.1"/>
</dbReference>
<comment type="function">
    <text evidence="10 13">The main replicative DNA helicase, it participates in initiation and elongation during chromosome replication. Travels ahead of the DNA replisome, separating dsDNA into templates for DNA synthesis. A processive ATP-dependent 5'-3' DNA helicase it has DNA-dependent ATPase activity.</text>
</comment>
<dbReference type="Gene3D" id="3.40.50.300">
    <property type="entry name" value="P-loop containing nucleotide triphosphate hydrolases"/>
    <property type="match status" value="1"/>
</dbReference>
<protein>
    <recommendedName>
        <fullName evidence="12 13">Replicative DNA helicase</fullName>
        <ecNumber evidence="12 13">5.6.2.3</ecNumber>
    </recommendedName>
</protein>
<evidence type="ECO:0000259" key="14">
    <source>
        <dbReference type="PROSITE" id="PS51199"/>
    </source>
</evidence>
<evidence type="ECO:0000256" key="1">
    <source>
        <dbReference type="ARBA" id="ARBA00008428"/>
    </source>
</evidence>
<evidence type="ECO:0000313" key="16">
    <source>
        <dbReference type="Proteomes" id="UP000294830"/>
    </source>
</evidence>
<dbReference type="GO" id="GO:0016887">
    <property type="term" value="F:ATP hydrolysis activity"/>
    <property type="evidence" value="ECO:0007669"/>
    <property type="project" value="RHEA"/>
</dbReference>
<evidence type="ECO:0000256" key="11">
    <source>
        <dbReference type="ARBA" id="ARBA00048954"/>
    </source>
</evidence>
<keyword evidence="9" id="KW-0413">Isomerase</keyword>
<dbReference type="PANTHER" id="PTHR30153">
    <property type="entry name" value="REPLICATIVE DNA HELICASE DNAB"/>
    <property type="match status" value="1"/>
</dbReference>
<comment type="similarity">
    <text evidence="1 13">Belongs to the helicase family. DnaB subfamily.</text>
</comment>
<evidence type="ECO:0000256" key="4">
    <source>
        <dbReference type="ARBA" id="ARBA00022741"/>
    </source>
</evidence>
<keyword evidence="8 13" id="KW-0238">DNA-binding</keyword>
<dbReference type="EMBL" id="SLWB01000004">
    <property type="protein sequence ID" value="TCN70195.1"/>
    <property type="molecule type" value="Genomic_DNA"/>
</dbReference>
<dbReference type="CDD" id="cd00984">
    <property type="entry name" value="DnaB_C"/>
    <property type="match status" value="1"/>
</dbReference>
<dbReference type="GO" id="GO:0005524">
    <property type="term" value="F:ATP binding"/>
    <property type="evidence" value="ECO:0007669"/>
    <property type="project" value="UniProtKB-UniRule"/>
</dbReference>
<dbReference type="InterPro" id="IPR007692">
    <property type="entry name" value="DNA_helicase_DnaB"/>
</dbReference>
<dbReference type="PANTHER" id="PTHR30153:SF2">
    <property type="entry name" value="REPLICATIVE DNA HELICASE"/>
    <property type="match status" value="1"/>
</dbReference>
<dbReference type="InterPro" id="IPR027417">
    <property type="entry name" value="P-loop_NTPase"/>
</dbReference>
<evidence type="ECO:0000256" key="9">
    <source>
        <dbReference type="ARBA" id="ARBA00023235"/>
    </source>
</evidence>
<proteinExistence type="inferred from homology"/>
<accession>A0A4R2ENW6</accession>
<name>A0A4R2ENW6_9BACT</name>
<evidence type="ECO:0000256" key="7">
    <source>
        <dbReference type="ARBA" id="ARBA00022840"/>
    </source>
</evidence>
<keyword evidence="7 13" id="KW-0067">ATP-binding</keyword>
<dbReference type="Proteomes" id="UP000294830">
    <property type="component" value="Unassembled WGS sequence"/>
</dbReference>
<sequence>MAKGNYSKKPQTTNVATVGLEMGKVPPQALDLEEAVLGAMMLEKDAIMNVMDVLKPEAFYKDAHQKIFMAISRLSTRMEPIDIYTVSQELKRTEELDLVGGPYYLTQLTLKVGSAAHVAFHAKIIAQKYIQRELIRISSDIQRNSFDETIDVEELLDTAQMEIFNLAEGNVKKEALKMDSIVKDAIAQIEEASKRTDGLSGVPTGFVGLDRLTSGWQPSDLIIVAARPAMGKTAFTLSMARNMSVDHRKPVAFFSLEMGATQLAMRLIIGETGIESDKVKNGKLEPHEWAQLEVRIKDLTEAPLFIDDTPALSIFEFRSKARRLKTQHDIAIIIIDYLQLMVGPPETRGNREQEVSVISRSLKAIAKELNIPIIALSQLNRSVETRGGNKRPQLSDLRESGAIEQDADIVSFIHRPEYYGHTEDEDGNSLIGIAEIIVAKHRNGSVDDVRLRFQKEGARFLDLEDGDISAYANLLPQGNASGGGMDGGAQAFTVGSKMNNDFPGGGEFDLGIKNGFTTDVPF</sequence>
<keyword evidence="16" id="KW-1185">Reference proteome</keyword>
<dbReference type="GO" id="GO:0042802">
    <property type="term" value="F:identical protein binding"/>
    <property type="evidence" value="ECO:0007669"/>
    <property type="project" value="UniProtKB-ARBA"/>
</dbReference>
<keyword evidence="5 13" id="KW-0378">Hydrolase</keyword>
<dbReference type="Pfam" id="PF03796">
    <property type="entry name" value="DnaB_C"/>
    <property type="match status" value="1"/>
</dbReference>
<evidence type="ECO:0000256" key="12">
    <source>
        <dbReference type="NCBIfam" id="TIGR00665"/>
    </source>
</evidence>
<dbReference type="InterPro" id="IPR016136">
    <property type="entry name" value="DNA_helicase_N/primase_C"/>
</dbReference>
<gene>
    <name evidence="15" type="ORF">CLV25_104150</name>
</gene>
<dbReference type="EC" id="5.6.2.3" evidence="12 13"/>
<evidence type="ECO:0000313" key="15">
    <source>
        <dbReference type="EMBL" id="TCN70195.1"/>
    </source>
</evidence>
<evidence type="ECO:0000256" key="8">
    <source>
        <dbReference type="ARBA" id="ARBA00023125"/>
    </source>
</evidence>
<dbReference type="GO" id="GO:1990077">
    <property type="term" value="C:primosome complex"/>
    <property type="evidence" value="ECO:0007669"/>
    <property type="project" value="UniProtKB-UniRule"/>
</dbReference>
<reference evidence="15 16" key="1">
    <citation type="submission" date="2019-03" db="EMBL/GenBank/DDBJ databases">
        <title>Genomic Encyclopedia of Archaeal and Bacterial Type Strains, Phase II (KMG-II): from individual species to whole genera.</title>
        <authorList>
            <person name="Goeker M."/>
        </authorList>
    </citation>
    <scope>NUCLEOTIDE SEQUENCE [LARGE SCALE GENOMIC DNA]</scope>
    <source>
        <strain evidence="15 16">RL-C</strain>
    </source>
</reference>
<organism evidence="15 16">
    <name type="scientific">Acetobacteroides hydrogenigenes</name>
    <dbReference type="NCBI Taxonomy" id="979970"/>
    <lineage>
        <taxon>Bacteria</taxon>
        <taxon>Pseudomonadati</taxon>
        <taxon>Bacteroidota</taxon>
        <taxon>Bacteroidia</taxon>
        <taxon>Bacteroidales</taxon>
        <taxon>Rikenellaceae</taxon>
        <taxon>Acetobacteroides</taxon>
    </lineage>
</organism>
<comment type="catalytic activity">
    <reaction evidence="11 13">
        <text>ATP + H2O = ADP + phosphate + H(+)</text>
        <dbReference type="Rhea" id="RHEA:13065"/>
        <dbReference type="ChEBI" id="CHEBI:15377"/>
        <dbReference type="ChEBI" id="CHEBI:15378"/>
        <dbReference type="ChEBI" id="CHEBI:30616"/>
        <dbReference type="ChEBI" id="CHEBI:43474"/>
        <dbReference type="ChEBI" id="CHEBI:456216"/>
        <dbReference type="EC" id="5.6.2.3"/>
    </reaction>
</comment>
<dbReference type="FunFam" id="1.10.860.10:FF:000001">
    <property type="entry name" value="Replicative DNA helicase"/>
    <property type="match status" value="1"/>
</dbReference>
<dbReference type="FunFam" id="3.40.50.300:FF:000076">
    <property type="entry name" value="Replicative DNA helicase"/>
    <property type="match status" value="1"/>
</dbReference>
<dbReference type="SUPFAM" id="SSF48024">
    <property type="entry name" value="N-terminal domain of DnaB helicase"/>
    <property type="match status" value="1"/>
</dbReference>
<dbReference type="OrthoDB" id="9773982at2"/>
<evidence type="ECO:0000256" key="13">
    <source>
        <dbReference type="RuleBase" id="RU362085"/>
    </source>
</evidence>
<dbReference type="InterPro" id="IPR007694">
    <property type="entry name" value="DNA_helicase_DnaB-like_C"/>
</dbReference>
<feature type="domain" description="SF4 helicase" evidence="14">
    <location>
        <begin position="195"/>
        <end position="467"/>
    </location>
</feature>
<evidence type="ECO:0000256" key="6">
    <source>
        <dbReference type="ARBA" id="ARBA00022806"/>
    </source>
</evidence>
<keyword evidence="3 13" id="KW-0235">DNA replication</keyword>
<keyword evidence="4 13" id="KW-0547">Nucleotide-binding</keyword>
<keyword evidence="6 13" id="KW-0347">Helicase</keyword>
<dbReference type="NCBIfam" id="TIGR00665">
    <property type="entry name" value="DnaB"/>
    <property type="match status" value="1"/>
</dbReference>
<evidence type="ECO:0000256" key="5">
    <source>
        <dbReference type="ARBA" id="ARBA00022801"/>
    </source>
</evidence>
<dbReference type="InterPro" id="IPR007693">
    <property type="entry name" value="DNA_helicase_DnaB-like_N"/>
</dbReference>
<dbReference type="GO" id="GO:0043139">
    <property type="term" value="F:5'-3' DNA helicase activity"/>
    <property type="evidence" value="ECO:0007669"/>
    <property type="project" value="UniProtKB-EC"/>
</dbReference>
<dbReference type="GO" id="GO:0006269">
    <property type="term" value="P:DNA replication, synthesis of primer"/>
    <property type="evidence" value="ECO:0007669"/>
    <property type="project" value="UniProtKB-UniRule"/>
</dbReference>
<dbReference type="GO" id="GO:0005829">
    <property type="term" value="C:cytosol"/>
    <property type="evidence" value="ECO:0007669"/>
    <property type="project" value="TreeGrafter"/>
</dbReference>
<evidence type="ECO:0000256" key="2">
    <source>
        <dbReference type="ARBA" id="ARBA00022515"/>
    </source>
</evidence>
<evidence type="ECO:0000256" key="3">
    <source>
        <dbReference type="ARBA" id="ARBA00022705"/>
    </source>
</evidence>
<dbReference type="Gene3D" id="1.10.860.10">
    <property type="entry name" value="DNAb Helicase, Chain A"/>
    <property type="match status" value="1"/>
</dbReference>
<dbReference type="PROSITE" id="PS51199">
    <property type="entry name" value="SF4_HELICASE"/>
    <property type="match status" value="1"/>
</dbReference>
<dbReference type="InterPro" id="IPR036185">
    <property type="entry name" value="DNA_heli_DnaB-like_N_sf"/>
</dbReference>